<dbReference type="RefSeq" id="WP_317903045.1">
    <property type="nucleotide sequence ID" value="NZ_JAIRBC010000021.1"/>
</dbReference>
<protein>
    <submittedName>
        <fullName evidence="7">O-antigen ligase family protein</fullName>
    </submittedName>
</protein>
<evidence type="ECO:0000256" key="3">
    <source>
        <dbReference type="ARBA" id="ARBA00022989"/>
    </source>
</evidence>
<feature type="transmembrane region" description="Helical" evidence="5">
    <location>
        <begin position="193"/>
        <end position="217"/>
    </location>
</feature>
<dbReference type="PANTHER" id="PTHR37422:SF17">
    <property type="entry name" value="O-ANTIGEN LIGASE"/>
    <property type="match status" value="1"/>
</dbReference>
<dbReference type="AlphaFoldDB" id="A0AAE3EXE4"/>
<evidence type="ECO:0000256" key="5">
    <source>
        <dbReference type="SAM" id="Phobius"/>
    </source>
</evidence>
<dbReference type="Proteomes" id="UP001200642">
    <property type="component" value="Unassembled WGS sequence"/>
</dbReference>
<evidence type="ECO:0000256" key="4">
    <source>
        <dbReference type="ARBA" id="ARBA00023136"/>
    </source>
</evidence>
<keyword evidence="7" id="KW-0436">Ligase</keyword>
<dbReference type="Pfam" id="PF04932">
    <property type="entry name" value="Wzy_C"/>
    <property type="match status" value="1"/>
</dbReference>
<feature type="transmembrane region" description="Helical" evidence="5">
    <location>
        <begin position="89"/>
        <end position="107"/>
    </location>
</feature>
<feature type="transmembrane region" description="Helical" evidence="5">
    <location>
        <begin position="64"/>
        <end position="83"/>
    </location>
</feature>
<dbReference type="InterPro" id="IPR051533">
    <property type="entry name" value="WaaL-like"/>
</dbReference>
<accession>A0AAE3EXE4</accession>
<dbReference type="PANTHER" id="PTHR37422">
    <property type="entry name" value="TEICHURONIC ACID BIOSYNTHESIS PROTEIN TUAE"/>
    <property type="match status" value="1"/>
</dbReference>
<feature type="transmembrane region" description="Helical" evidence="5">
    <location>
        <begin position="314"/>
        <end position="336"/>
    </location>
</feature>
<comment type="subcellular location">
    <subcellularLocation>
        <location evidence="1">Membrane</location>
        <topology evidence="1">Multi-pass membrane protein</topology>
    </subcellularLocation>
</comment>
<dbReference type="EMBL" id="JAIRBC010000021">
    <property type="protein sequence ID" value="MCG2461904.1"/>
    <property type="molecule type" value="Genomic_DNA"/>
</dbReference>
<feature type="domain" description="O-antigen ligase-related" evidence="6">
    <location>
        <begin position="192"/>
        <end position="329"/>
    </location>
</feature>
<keyword evidence="3 5" id="KW-1133">Transmembrane helix</keyword>
<feature type="transmembrane region" description="Helical" evidence="5">
    <location>
        <begin position="229"/>
        <end position="248"/>
    </location>
</feature>
<proteinExistence type="predicted"/>
<feature type="transmembrane region" description="Helical" evidence="5">
    <location>
        <begin position="32"/>
        <end position="52"/>
    </location>
</feature>
<evidence type="ECO:0000313" key="8">
    <source>
        <dbReference type="Proteomes" id="UP001200642"/>
    </source>
</evidence>
<organism evidence="7 8">
    <name type="scientific">Cerina litoralis</name>
    <dbReference type="NCBI Taxonomy" id="2874477"/>
    <lineage>
        <taxon>Bacteria</taxon>
        <taxon>Pseudomonadati</taxon>
        <taxon>Bacteroidota</taxon>
        <taxon>Flavobacteriia</taxon>
        <taxon>Flavobacteriales</taxon>
        <taxon>Flavobacteriaceae</taxon>
        <taxon>Cerina</taxon>
    </lineage>
</organism>
<evidence type="ECO:0000259" key="6">
    <source>
        <dbReference type="Pfam" id="PF04932"/>
    </source>
</evidence>
<evidence type="ECO:0000256" key="1">
    <source>
        <dbReference type="ARBA" id="ARBA00004141"/>
    </source>
</evidence>
<name>A0AAE3EXE4_9FLAO</name>
<comment type="caution">
    <text evidence="7">The sequence shown here is derived from an EMBL/GenBank/DDBJ whole genome shotgun (WGS) entry which is preliminary data.</text>
</comment>
<keyword evidence="2 5" id="KW-0812">Transmembrane</keyword>
<feature type="transmembrane region" description="Helical" evidence="5">
    <location>
        <begin position="348"/>
        <end position="368"/>
    </location>
</feature>
<evidence type="ECO:0000256" key="2">
    <source>
        <dbReference type="ARBA" id="ARBA00022692"/>
    </source>
</evidence>
<dbReference type="GO" id="GO:0016874">
    <property type="term" value="F:ligase activity"/>
    <property type="evidence" value="ECO:0007669"/>
    <property type="project" value="UniProtKB-KW"/>
</dbReference>
<gene>
    <name evidence="7" type="ORF">K8352_14180</name>
</gene>
<dbReference type="InterPro" id="IPR007016">
    <property type="entry name" value="O-antigen_ligase-rel_domated"/>
</dbReference>
<dbReference type="GO" id="GO:0016020">
    <property type="term" value="C:membrane"/>
    <property type="evidence" value="ECO:0007669"/>
    <property type="project" value="UniProtKB-SubCell"/>
</dbReference>
<sequence>MKRIVIVFFIIPFIVSALNLQAFAGKFVSESMAQIVAYSNVLLIFIGIVLSIKNSRKIPYTIKLWFWFFAIYYSFGLIGNFLHYPDAPYVKTLVPIIYFIGFAFFLSYDKYLKLFSKTVAYTFLVSNLLLIYFERINFSMDVGGIYEYSLSRAGGVYGDANNAAVVCLLSFIFIHNVFDPINLLQKVLKTLGLVISLYALFLTFSNTGFIALLIVLGLTYHKFFNPKRIILLILFVPISGFLLIQTALNSPNLDRVQKNRIENVINVLTLRTDKVTLSERDILLKNMLNYVYENPFIGNGVYFSTDIRGHNTVIGVWADAGIFTFLFFLFVLFQYYKNAVLAQTKIRYFTLSILVVLSIFMLTLQTIINQPYLIVLFAYLSYTMVKDHLVEQVY</sequence>
<keyword evidence="4 5" id="KW-0472">Membrane</keyword>
<reference evidence="7" key="1">
    <citation type="submission" date="2023-02" db="EMBL/GenBank/DDBJ databases">
        <title>Genome of Flavobacteriaceae gen. nov. sp. strain F89.</title>
        <authorList>
            <person name="Wang Y."/>
        </authorList>
    </citation>
    <scope>NUCLEOTIDE SEQUENCE</scope>
    <source>
        <strain evidence="7">F89</strain>
    </source>
</reference>
<keyword evidence="8" id="KW-1185">Reference proteome</keyword>
<evidence type="ECO:0000313" key="7">
    <source>
        <dbReference type="EMBL" id="MCG2461904.1"/>
    </source>
</evidence>